<evidence type="ECO:0000256" key="4">
    <source>
        <dbReference type="ARBA" id="ARBA00022525"/>
    </source>
</evidence>
<dbReference type="Gene3D" id="1.10.390.10">
    <property type="entry name" value="Neutral Protease Domain 2"/>
    <property type="match status" value="1"/>
</dbReference>
<reference evidence="13" key="1">
    <citation type="submission" date="2020-09" db="EMBL/GenBank/DDBJ databases">
        <authorList>
            <person name="Kim M.K."/>
        </authorList>
    </citation>
    <scope>NUCLEOTIDE SEQUENCE</scope>
    <source>
        <strain evidence="13">BT702</strain>
    </source>
</reference>
<comment type="subcellular location">
    <subcellularLocation>
        <location evidence="2">Secreted</location>
    </subcellularLocation>
</comment>
<dbReference type="Gene3D" id="3.10.170.10">
    <property type="match status" value="1"/>
</dbReference>
<dbReference type="Gene3D" id="2.60.40.10">
    <property type="entry name" value="Immunoglobulins"/>
    <property type="match status" value="3"/>
</dbReference>
<keyword evidence="4" id="KW-0964">Secreted</keyword>
<keyword evidence="6" id="KW-0479">Metal-binding</keyword>
<evidence type="ECO:0000313" key="13">
    <source>
        <dbReference type="EMBL" id="MBD2699991.1"/>
    </source>
</evidence>
<keyword evidence="5" id="KW-0645">Protease</keyword>
<evidence type="ECO:0000256" key="6">
    <source>
        <dbReference type="ARBA" id="ARBA00022723"/>
    </source>
</evidence>
<dbReference type="Proteomes" id="UP000598820">
    <property type="component" value="Unassembled WGS sequence"/>
</dbReference>
<dbReference type="InterPro" id="IPR036179">
    <property type="entry name" value="Ig-like_dom_sf"/>
</dbReference>
<evidence type="ECO:0000256" key="9">
    <source>
        <dbReference type="ARBA" id="ARBA00023049"/>
    </source>
</evidence>
<dbReference type="SUPFAM" id="SSF49313">
    <property type="entry name" value="Cadherin-like"/>
    <property type="match status" value="2"/>
</dbReference>
<dbReference type="PANTHER" id="PTHR33478:SF1">
    <property type="entry name" value="EXTRACELLULAR METALLOPROTEINASE MEP"/>
    <property type="match status" value="1"/>
</dbReference>
<dbReference type="InterPro" id="IPR013783">
    <property type="entry name" value="Ig-like_fold"/>
</dbReference>
<sequence>MQHIYSQISNFTFACLSSLFILFGNATQIYAQAQVETARQYIAANIQRQKLAPADIDGLTLSSAYLSPTTGWYHIYFNQTYQNVEVYNRMMNVVLSNDQVAYMNHNFISSIERFAETGAKLYTITPLTALQKAMADVGIKTTNLAPIQELSATKLIDGTLSRVVYFLPELSSEKIDVKLYWLPVEKISKEESRVAKLALSWDVRFRTKDGKNSWNIHIDATSGEVLQKVDDVIHCSFGTPNHLQAPHACKGASQTSDVQYFGLKKASNAFTPNGYTVFDYPVESPSFGSRTESVNPYTKFAPSGTGPGLTNGWHNDGVTSYSITRGNNVWAQEDVNRDNETGASPSSATLDFNYPYTAGPNTAAGNQNAAITNLFYWNNLIHDVLWKYGFDEPSGNFQTNNMGRGGIGNDFVYADAQDGGGSNNATFDTQPDGVNGRMQMFLWTSANQPDGDFDNGIISHEYGHGWSIRLAGGPATTSCLNNTEQGGEGWSDYLALMLTTNWGSLSPTLASANIPRGIGTYAIGEPTTGLGIRPYHYSYDMTNVNGAVTYGKVNDAHATTFPRPHGIGSIWATMLWDMTWAIIMQDNYIEPNIYTTPSSVSAMRGNVAALKLVNEGLRLQPCSPSFVQARDAILQADRMLFGGRYQCAIGQAFARRGLGGNASTGASSNDRVVTEDFSPINGFGLTSSITATSCSGTLFSYTATSNSTATSSFRWNRPVVAGISNPGATADVALINETLVNTTTSPITVPYSFTVSTSSAPCSGSPASDTQVINVVVNPALTPTVGSYSICQNASVPAGEGLVAPTIMVNTFSGELTSGSPTYVRNADGDNRTVYTSGGRTVYYQSFSFTAPTSGTQTFEIISSSLIDEDPFLSLYQTAFDPASPATNFLHSDDDSGEGRFSRFTHNLTAGTTYIVVVASFETGITGGFTFRLSLPIFLNSPNWYATSSGGSPITSGNVFNPVGHAGSDIPNTATPGTTVFYVSTPSLDACRTATTFTILNNAAPTPSGNTTIIAGNTVSLTATGCSDAGSVLRWYQTSNNVEVSMPVSPTITTQYYVRCQQGPGAGGCLSAPSANVTVTVTAAITQQPPSSSAVCVGATVTASVSVSGTNPTYQWYKDGTSLGVAQQSATLTLPNVTTAQAGSYSVVITSNASSVTSTVFSLTVNALPTASLMASGTLTCAQTSVTLTAGGGSSFVFSGPGVVGQNATSGTALVNASGTYSVTVTTSGGCTSSTTVAVGQNTSSPLVSISPSSTTLTCTTSSVSLSAIGSGTYRWNTGVITPIISVTTADTYSVTLTGINGCTSTASSTISQDQNAPSLSISPASATLNCASRVGSLSAIGAGSVRWNTGATTSSISVSVAGTYSVTLTGGNGCSTTASASVSYQNCGPTLVTVIPPQSATIGDMFTYTIPATTFTDPETPNSLTLVVSGLPAGLSFVSPNTITGTPSTTVGSPFSVTVTAIDPGGLSASTSFSLTVQPRSFAITGVTMLDCNHISYYERRINFTVSFEATNGQPISLSAVNEARTVAIHEPYQLNLFTDNPVIVFKARQQGTPGEATFSYNWLAFCANGNPRVENAIPPQSATVGQAFSYTIPATTFTDAETASSLTLSVVGLPAGLSFVAPATIAGIVSASASAFYSVTVTASDPAGGSVSTILPLGVVSPGGCGSMFTLKAGDWNDPAVWSCGRLPLLTDAVTLNHAVSLPSTYQGQALRVIYNATGRLIFGSISRLRLGGN</sequence>
<comment type="similarity">
    <text evidence="3">Belongs to the peptidase M36 family.</text>
</comment>
<comment type="cofactor">
    <cofactor evidence="1">
        <name>Zn(2+)</name>
        <dbReference type="ChEBI" id="CHEBI:29105"/>
    </cofactor>
</comment>
<evidence type="ECO:0000256" key="8">
    <source>
        <dbReference type="ARBA" id="ARBA00022833"/>
    </source>
</evidence>
<dbReference type="InterPro" id="IPR050371">
    <property type="entry name" value="Fungal_virulence_M36"/>
</dbReference>
<dbReference type="InterPro" id="IPR007110">
    <property type="entry name" value="Ig-like_dom"/>
</dbReference>
<organism evidence="13 14">
    <name type="scientific">Spirosoma profusum</name>
    <dbReference type="NCBI Taxonomy" id="2771354"/>
    <lineage>
        <taxon>Bacteria</taxon>
        <taxon>Pseudomonadati</taxon>
        <taxon>Bacteroidota</taxon>
        <taxon>Cytophagia</taxon>
        <taxon>Cytophagales</taxon>
        <taxon>Cytophagaceae</taxon>
        <taxon>Spirosoma</taxon>
    </lineage>
</organism>
<dbReference type="GO" id="GO:0016020">
    <property type="term" value="C:membrane"/>
    <property type="evidence" value="ECO:0007669"/>
    <property type="project" value="InterPro"/>
</dbReference>
<dbReference type="PROSITE" id="PS50835">
    <property type="entry name" value="IG_LIKE"/>
    <property type="match status" value="1"/>
</dbReference>
<evidence type="ECO:0000256" key="1">
    <source>
        <dbReference type="ARBA" id="ARBA00001947"/>
    </source>
</evidence>
<dbReference type="EMBL" id="JACWZY010000003">
    <property type="protein sequence ID" value="MBD2699991.1"/>
    <property type="molecule type" value="Genomic_DNA"/>
</dbReference>
<feature type="chain" id="PRO_5037978172" evidence="11">
    <location>
        <begin position="34"/>
        <end position="1736"/>
    </location>
</feature>
<dbReference type="InterPro" id="IPR003599">
    <property type="entry name" value="Ig_sub"/>
</dbReference>
<evidence type="ECO:0000256" key="7">
    <source>
        <dbReference type="ARBA" id="ARBA00022801"/>
    </source>
</evidence>
<feature type="domain" description="Ig-like" evidence="12">
    <location>
        <begin position="1073"/>
        <end position="1164"/>
    </location>
</feature>
<keyword evidence="7" id="KW-0378">Hydrolase</keyword>
<keyword evidence="11" id="KW-0732">Signal</keyword>
<dbReference type="CDD" id="cd09596">
    <property type="entry name" value="M36"/>
    <property type="match status" value="1"/>
</dbReference>
<dbReference type="InterPro" id="IPR015919">
    <property type="entry name" value="Cadherin-like_sf"/>
</dbReference>
<feature type="signal peptide" evidence="11">
    <location>
        <begin position="1"/>
        <end position="33"/>
    </location>
</feature>
<keyword evidence="9" id="KW-0482">Metalloprotease</keyword>
<dbReference type="InterPro" id="IPR006644">
    <property type="entry name" value="Cadg"/>
</dbReference>
<dbReference type="SMART" id="SM00736">
    <property type="entry name" value="CADG"/>
    <property type="match status" value="2"/>
</dbReference>
<dbReference type="SMART" id="SM00409">
    <property type="entry name" value="IG"/>
    <property type="match status" value="1"/>
</dbReference>
<protein>
    <submittedName>
        <fullName evidence="13">M36 family metallopeptidase</fullName>
    </submittedName>
</protein>
<dbReference type="InterPro" id="IPR001842">
    <property type="entry name" value="Peptidase_M36"/>
</dbReference>
<evidence type="ECO:0000256" key="3">
    <source>
        <dbReference type="ARBA" id="ARBA00006006"/>
    </source>
</evidence>
<comment type="caution">
    <text evidence="13">The sequence shown here is derived from an EMBL/GenBank/DDBJ whole genome shotgun (WGS) entry which is preliminary data.</text>
</comment>
<proteinExistence type="inferred from homology"/>
<keyword evidence="8" id="KW-0862">Zinc</keyword>
<dbReference type="SUPFAM" id="SSF48726">
    <property type="entry name" value="Immunoglobulin"/>
    <property type="match status" value="1"/>
</dbReference>
<dbReference type="GO" id="GO:0006508">
    <property type="term" value="P:proteolysis"/>
    <property type="evidence" value="ECO:0007669"/>
    <property type="project" value="UniProtKB-KW"/>
</dbReference>
<dbReference type="GO" id="GO:0005509">
    <property type="term" value="F:calcium ion binding"/>
    <property type="evidence" value="ECO:0007669"/>
    <property type="project" value="InterPro"/>
</dbReference>
<name>A0A926XUS7_9BACT</name>
<evidence type="ECO:0000256" key="10">
    <source>
        <dbReference type="ARBA" id="ARBA00023145"/>
    </source>
</evidence>
<dbReference type="Pfam" id="PF02128">
    <property type="entry name" value="Peptidase_M36"/>
    <property type="match status" value="1"/>
</dbReference>
<evidence type="ECO:0000256" key="2">
    <source>
        <dbReference type="ARBA" id="ARBA00004613"/>
    </source>
</evidence>
<dbReference type="PANTHER" id="PTHR33478">
    <property type="entry name" value="EXTRACELLULAR METALLOPROTEINASE MEP"/>
    <property type="match status" value="1"/>
</dbReference>
<keyword evidence="14" id="KW-1185">Reference proteome</keyword>
<dbReference type="GO" id="GO:0004222">
    <property type="term" value="F:metalloendopeptidase activity"/>
    <property type="evidence" value="ECO:0007669"/>
    <property type="project" value="InterPro"/>
</dbReference>
<dbReference type="SUPFAM" id="SSF55486">
    <property type="entry name" value="Metalloproteases ('zincins'), catalytic domain"/>
    <property type="match status" value="1"/>
</dbReference>
<dbReference type="Pfam" id="PF13927">
    <property type="entry name" value="Ig_3"/>
    <property type="match status" value="1"/>
</dbReference>
<evidence type="ECO:0000256" key="5">
    <source>
        <dbReference type="ARBA" id="ARBA00022670"/>
    </source>
</evidence>
<dbReference type="InterPro" id="IPR027268">
    <property type="entry name" value="Peptidase_M4/M1_CTD_sf"/>
</dbReference>
<dbReference type="GO" id="GO:0008270">
    <property type="term" value="F:zinc ion binding"/>
    <property type="evidence" value="ECO:0007669"/>
    <property type="project" value="InterPro"/>
</dbReference>
<evidence type="ECO:0000259" key="12">
    <source>
        <dbReference type="PROSITE" id="PS50835"/>
    </source>
</evidence>
<dbReference type="GO" id="GO:0005615">
    <property type="term" value="C:extracellular space"/>
    <property type="evidence" value="ECO:0007669"/>
    <property type="project" value="InterPro"/>
</dbReference>
<evidence type="ECO:0000256" key="11">
    <source>
        <dbReference type="SAM" id="SignalP"/>
    </source>
</evidence>
<evidence type="ECO:0000313" key="14">
    <source>
        <dbReference type="Proteomes" id="UP000598820"/>
    </source>
</evidence>
<dbReference type="Pfam" id="PF05345">
    <property type="entry name" value="He_PIG"/>
    <property type="match status" value="2"/>
</dbReference>
<accession>A0A926XUS7</accession>
<keyword evidence="10" id="KW-0865">Zymogen</keyword>
<gene>
    <name evidence="13" type="ORF">IC229_05050</name>
</gene>